<organism evidence="3 4">
    <name type="scientific">Triparma columacea</name>
    <dbReference type="NCBI Taxonomy" id="722753"/>
    <lineage>
        <taxon>Eukaryota</taxon>
        <taxon>Sar</taxon>
        <taxon>Stramenopiles</taxon>
        <taxon>Ochrophyta</taxon>
        <taxon>Bolidophyceae</taxon>
        <taxon>Parmales</taxon>
        <taxon>Triparmaceae</taxon>
        <taxon>Triparma</taxon>
    </lineage>
</organism>
<comment type="similarity">
    <text evidence="1">Belongs to the GET4 family.</text>
</comment>
<dbReference type="GO" id="GO:0005829">
    <property type="term" value="C:cytosol"/>
    <property type="evidence" value="ECO:0007669"/>
    <property type="project" value="TreeGrafter"/>
</dbReference>
<keyword evidence="4" id="KW-1185">Reference proteome</keyword>
<reference evidence="4" key="1">
    <citation type="journal article" date="2023" name="Commun. Biol.">
        <title>Genome analysis of Parmales, the sister group of diatoms, reveals the evolutionary specialization of diatoms from phago-mixotrophs to photoautotrophs.</title>
        <authorList>
            <person name="Ban H."/>
            <person name="Sato S."/>
            <person name="Yoshikawa S."/>
            <person name="Yamada K."/>
            <person name="Nakamura Y."/>
            <person name="Ichinomiya M."/>
            <person name="Sato N."/>
            <person name="Blanc-Mathieu R."/>
            <person name="Endo H."/>
            <person name="Kuwata A."/>
            <person name="Ogata H."/>
        </authorList>
    </citation>
    <scope>NUCLEOTIDE SEQUENCE [LARGE SCALE GENOMIC DNA]</scope>
</reference>
<proteinExistence type="inferred from homology"/>
<dbReference type="OrthoDB" id="10252405at2759"/>
<dbReference type="Pfam" id="PF04190">
    <property type="entry name" value="GET4"/>
    <property type="match status" value="1"/>
</dbReference>
<dbReference type="AlphaFoldDB" id="A0A9W7FX99"/>
<comment type="caution">
    <text evidence="3">The sequence shown here is derived from an EMBL/GenBank/DDBJ whole genome shotgun (WGS) entry which is preliminary data.</text>
</comment>
<evidence type="ECO:0000256" key="1">
    <source>
        <dbReference type="ARBA" id="ARBA00005351"/>
    </source>
</evidence>
<feature type="region of interest" description="Disordered" evidence="2">
    <location>
        <begin position="1"/>
        <end position="35"/>
    </location>
</feature>
<evidence type="ECO:0000313" key="4">
    <source>
        <dbReference type="Proteomes" id="UP001165065"/>
    </source>
</evidence>
<dbReference type="InterPro" id="IPR011990">
    <property type="entry name" value="TPR-like_helical_dom_sf"/>
</dbReference>
<dbReference type="PANTHER" id="PTHR12875:SF0">
    <property type="entry name" value="GOLGI TO ER TRAFFIC PROTEIN 4 HOMOLOG"/>
    <property type="match status" value="1"/>
</dbReference>
<dbReference type="Proteomes" id="UP001165065">
    <property type="component" value="Unassembled WGS sequence"/>
</dbReference>
<protein>
    <submittedName>
        <fullName evidence="3">Uncharacterized protein</fullName>
    </submittedName>
</protein>
<evidence type="ECO:0000313" key="3">
    <source>
        <dbReference type="EMBL" id="GMI22071.1"/>
    </source>
</evidence>
<evidence type="ECO:0000256" key="2">
    <source>
        <dbReference type="SAM" id="MobiDB-lite"/>
    </source>
</evidence>
<dbReference type="InterPro" id="IPR007317">
    <property type="entry name" value="GET4"/>
</dbReference>
<feature type="compositionally biased region" description="Basic residues" evidence="2">
    <location>
        <begin position="1"/>
        <end position="15"/>
    </location>
</feature>
<accession>A0A9W7FX99</accession>
<name>A0A9W7FX99_9STRA</name>
<sequence>MSAAAARRRKQKAKQKAVSSTDNLDDRVSSLLSSTDTPSHYEALQLLSSNTHRLLKAGNVSKALETAQKGTVTLLKYKRVEIASQLGGTYVEALRDTRTQETKEVADAINEIHEGYKGCYDPSKKEDAKKTEYHLTFLKSALKYSSALGTTHLGSLSLHFSVGSIMWDSSDRVGGCVHFALAEQPGEIISRLFSAEAQVEIGERERDAIFMMAGLNFVVLENFRDATKMAISYKIKMGEIKDSEPQRPAVFLLWMLEILKREKAGRLYQWLVNEFKELQMLNNGIPQLLQRIGKTYFGLQPPPNMMNMLEQMMGGGM</sequence>
<gene>
    <name evidence="3" type="ORF">TrCOL_g10604</name>
</gene>
<dbReference type="EMBL" id="BRYA01000541">
    <property type="protein sequence ID" value="GMI22071.1"/>
    <property type="molecule type" value="Genomic_DNA"/>
</dbReference>
<dbReference type="PANTHER" id="PTHR12875">
    <property type="entry name" value="GOLGI TO ER TRAFFIC PROTEIN 4 HOMOLOG"/>
    <property type="match status" value="1"/>
</dbReference>
<dbReference type="GO" id="GO:0045048">
    <property type="term" value="P:protein insertion into ER membrane"/>
    <property type="evidence" value="ECO:0007669"/>
    <property type="project" value="InterPro"/>
</dbReference>
<dbReference type="Gene3D" id="1.25.40.10">
    <property type="entry name" value="Tetratricopeptide repeat domain"/>
    <property type="match status" value="1"/>
</dbReference>